<dbReference type="SMART" id="SM00331">
    <property type="entry name" value="PP2C_SIG"/>
    <property type="match status" value="1"/>
</dbReference>
<dbReference type="InterPro" id="IPR011123">
    <property type="entry name" value="Y_Y_Y"/>
</dbReference>
<dbReference type="InterPro" id="IPR015943">
    <property type="entry name" value="WD40/YVTN_repeat-like_dom_sf"/>
</dbReference>
<organism evidence="4">
    <name type="scientific">hydrothermal vent metagenome</name>
    <dbReference type="NCBI Taxonomy" id="652676"/>
    <lineage>
        <taxon>unclassified sequences</taxon>
        <taxon>metagenomes</taxon>
        <taxon>ecological metagenomes</taxon>
    </lineage>
</organism>
<feature type="domain" description="PPM-type phosphatase" evidence="3">
    <location>
        <begin position="1046"/>
        <end position="1260"/>
    </location>
</feature>
<evidence type="ECO:0000256" key="1">
    <source>
        <dbReference type="ARBA" id="ARBA00022801"/>
    </source>
</evidence>
<dbReference type="Gene3D" id="2.130.10.10">
    <property type="entry name" value="YVTN repeat-like/Quinoprotein amine dehydrogenase"/>
    <property type="match status" value="3"/>
</dbReference>
<sequence length="1261" mass="143538">MKYVTRKIQLLVIITYICSSIIYSQQKYLFSEFKDIENLSSNIANDFYQDSFGFLWIATADGLNRYDGRNVKFYKNRQGDDTTIPDNETHVVLEDSENNIWVGCFNSIAKLNRKTEKFKRYSLDHLQQKDFANFFTALLDKKGNIWFGNSQHGVLRFNKATEQFDQIRIDDSNGNKVWGEVHKIIELKNGAILAADYNNGLLKYNKDKDQFERYNLKQGYNPKGINTIYEDSRGNIWFGGGKLLIKYSPSQYIVKQIELLKYSKIKTNYHNITGIVEDNSGDMWISSISHGLFKINYSDDTPQQFAFNKTLSRVITNKPNSNIYKDKYGVIWLSYRGGGISKLNTQTEPFSFTPLNILRDNQLISTTVTEIQNSGINKNEIILGTSSEGIFSLNLETQLTKNLIPNYAESKRDSTINIKGLIVDMKGDIWYSQNEKWIQKLSSKHKLTSFDNPHIKKTTSPLDIASINYSPHGNIWICSNSGIDKYMPDIDSLYSLPRIMNKPIDPILKSSVSQIIENRIPVASILKVGEGTNIEKEFEIKEKQKLLLVSVGEGREFVNMYDFGSLLTNDGNIIWTMNDLEKSFYSGGGYKNRISVGCLELNPGKYKLKFTSDVGHSYGDWNTIVPADSNWWGIQAFAISDSEYEKIDALNKKGIENKKYIPFESGRNVEFSKKYSNNIWIGTRTHSFFRYDLSSGNYRNYNFDSVNISSTTNFIFCIYEDMDGIVWVGTYSSLIRLDPESETLNKFTTDDGLPGGLIYSVVEDNNGALWINTSGGLSKLNKNAPIDKYAFINYDSRDGLKGNIQTNAVWKNENGRLFFGGKNGVISFKPGKINQVKPDVVIHDMKIKEISIFDDSSSVTLDSTILIKKEINLDYFQNDISFDFSVIHFTRPQKNKISYKLEGYNKGWTESNRNYASFTNLDPGEYVFRVKGSNGDGIWNEDGRSIRIIINPPWWKTTVAYIGYGVFFLSTLFGVDRLQRKRLLSKAKVRMKFQEAEHRAETAELQAKATEAQSKLIQIENERKTKELEEARQLQLSMLPKELPNLQNLDIAVYMQTATEVGGDYYDFHVGIDGTLTVVIGDATGHGLNAGTIVTATKSLFNSYAPNPDILFTFSEISRCIKGLKFRRLSMCLALLKIEGNKLKMSSAGMPPALIYREEKKELEEIMLKGMPLGTTNKFPYELRETTLGAGDTILLSSDGFPELLNEKKEMFGYERMKETFTEIADRSSEKIITHLKGTAKDWVNGKDPDDDVTFVVIKVK</sequence>
<gene>
    <name evidence="4" type="ORF">MNBD_IGNAVI01-1125</name>
</gene>
<dbReference type="PANTHER" id="PTHR43156">
    <property type="entry name" value="STAGE II SPORULATION PROTEIN E-RELATED"/>
    <property type="match status" value="1"/>
</dbReference>
<dbReference type="InterPro" id="IPR036457">
    <property type="entry name" value="PPM-type-like_dom_sf"/>
</dbReference>
<keyword evidence="2" id="KW-0175">Coiled coil</keyword>
<dbReference type="Gene3D" id="3.60.40.10">
    <property type="entry name" value="PPM-type phosphatase domain"/>
    <property type="match status" value="1"/>
</dbReference>
<dbReference type="SUPFAM" id="SSF81606">
    <property type="entry name" value="PP2C-like"/>
    <property type="match status" value="1"/>
</dbReference>
<dbReference type="Pfam" id="PF07228">
    <property type="entry name" value="SpoIIE"/>
    <property type="match status" value="1"/>
</dbReference>
<dbReference type="GO" id="GO:0016791">
    <property type="term" value="F:phosphatase activity"/>
    <property type="evidence" value="ECO:0007669"/>
    <property type="project" value="TreeGrafter"/>
</dbReference>
<dbReference type="FunFam" id="2.60.40.10:FF:000791">
    <property type="entry name" value="Two-component system sensor histidine kinase/response regulator"/>
    <property type="match status" value="1"/>
</dbReference>
<dbReference type="Gene3D" id="2.60.40.10">
    <property type="entry name" value="Immunoglobulins"/>
    <property type="match status" value="1"/>
</dbReference>
<evidence type="ECO:0000256" key="2">
    <source>
        <dbReference type="SAM" id="Coils"/>
    </source>
</evidence>
<name>A0A3B1CTT5_9ZZZZ</name>
<dbReference type="InterPro" id="IPR001932">
    <property type="entry name" value="PPM-type_phosphatase-like_dom"/>
</dbReference>
<dbReference type="Pfam" id="PF07495">
    <property type="entry name" value="Y_Y_Y"/>
    <property type="match status" value="1"/>
</dbReference>
<dbReference type="AlphaFoldDB" id="A0A3B1CTT5"/>
<keyword evidence="1" id="KW-0378">Hydrolase</keyword>
<dbReference type="InterPro" id="IPR013783">
    <property type="entry name" value="Ig-like_fold"/>
</dbReference>
<dbReference type="SUPFAM" id="SSF63829">
    <property type="entry name" value="Calcium-dependent phosphotriesterase"/>
    <property type="match status" value="3"/>
</dbReference>
<proteinExistence type="predicted"/>
<dbReference type="InterPro" id="IPR052016">
    <property type="entry name" value="Bact_Sigma-Reg"/>
</dbReference>
<protein>
    <recommendedName>
        <fullName evidence="3">PPM-type phosphatase domain-containing protein</fullName>
    </recommendedName>
</protein>
<accession>A0A3B1CTT5</accession>
<evidence type="ECO:0000313" key="4">
    <source>
        <dbReference type="EMBL" id="VAX27264.1"/>
    </source>
</evidence>
<dbReference type="InterPro" id="IPR011110">
    <property type="entry name" value="Reg_prop"/>
</dbReference>
<reference evidence="4" key="1">
    <citation type="submission" date="2018-06" db="EMBL/GenBank/DDBJ databases">
        <authorList>
            <person name="Zhirakovskaya E."/>
        </authorList>
    </citation>
    <scope>NUCLEOTIDE SEQUENCE</scope>
</reference>
<dbReference type="PANTHER" id="PTHR43156:SF2">
    <property type="entry name" value="STAGE II SPORULATION PROTEIN E"/>
    <property type="match status" value="1"/>
</dbReference>
<evidence type="ECO:0000259" key="3">
    <source>
        <dbReference type="SMART" id="SM00331"/>
    </source>
</evidence>
<dbReference type="EMBL" id="UOGD01000376">
    <property type="protein sequence ID" value="VAX27264.1"/>
    <property type="molecule type" value="Genomic_DNA"/>
</dbReference>
<feature type="coiled-coil region" evidence="2">
    <location>
        <begin position="986"/>
        <end position="1034"/>
    </location>
</feature>
<dbReference type="Pfam" id="PF07494">
    <property type="entry name" value="Reg_prop"/>
    <property type="match status" value="3"/>
</dbReference>